<dbReference type="AlphaFoldDB" id="A0A4R6IPF6"/>
<evidence type="ECO:0000256" key="1">
    <source>
        <dbReference type="PROSITE-ProRule" id="PRU00169"/>
    </source>
</evidence>
<dbReference type="Pfam" id="PF04397">
    <property type="entry name" value="LytTR"/>
    <property type="match status" value="1"/>
</dbReference>
<feature type="domain" description="Response regulatory" evidence="2">
    <location>
        <begin position="3"/>
        <end position="114"/>
    </location>
</feature>
<evidence type="ECO:0000313" key="4">
    <source>
        <dbReference type="EMBL" id="TDO24169.1"/>
    </source>
</evidence>
<evidence type="ECO:0000313" key="5">
    <source>
        <dbReference type="Proteomes" id="UP000295499"/>
    </source>
</evidence>
<dbReference type="PROSITE" id="PS50930">
    <property type="entry name" value="HTH_LYTTR"/>
    <property type="match status" value="1"/>
</dbReference>
<dbReference type="InterPro" id="IPR011006">
    <property type="entry name" value="CheY-like_superfamily"/>
</dbReference>
<feature type="domain" description="HTH LytTR-type" evidence="3">
    <location>
        <begin position="128"/>
        <end position="200"/>
    </location>
</feature>
<dbReference type="InterPro" id="IPR046947">
    <property type="entry name" value="LytR-like"/>
</dbReference>
<evidence type="ECO:0000259" key="2">
    <source>
        <dbReference type="PROSITE" id="PS50110"/>
    </source>
</evidence>
<dbReference type="FunFam" id="3.40.50.2300:FF:000051">
    <property type="entry name" value="Two-component response regulator yehT"/>
    <property type="match status" value="1"/>
</dbReference>
<dbReference type="GO" id="GO:0003677">
    <property type="term" value="F:DNA binding"/>
    <property type="evidence" value="ECO:0007669"/>
    <property type="project" value="InterPro"/>
</dbReference>
<reference evidence="4 5" key="1">
    <citation type="submission" date="2019-03" db="EMBL/GenBank/DDBJ databases">
        <title>Genomic Encyclopedia of Archaeal and Bacterial Type Strains, Phase II (KMG-II): from individual species to whole genera.</title>
        <authorList>
            <person name="Goeker M."/>
        </authorList>
    </citation>
    <scope>NUCLEOTIDE SEQUENCE [LARGE SCALE GENOMIC DNA]</scope>
    <source>
        <strain evidence="4 5">DSM 19034</strain>
    </source>
</reference>
<dbReference type="PANTHER" id="PTHR37299">
    <property type="entry name" value="TRANSCRIPTIONAL REGULATOR-RELATED"/>
    <property type="match status" value="1"/>
</dbReference>
<dbReference type="Gene3D" id="3.40.50.2300">
    <property type="match status" value="1"/>
</dbReference>
<dbReference type="Gene3D" id="2.40.50.1020">
    <property type="entry name" value="LytTr DNA-binding domain"/>
    <property type="match status" value="1"/>
</dbReference>
<feature type="modified residue" description="4-aspartylphosphate" evidence="1">
    <location>
        <position position="54"/>
    </location>
</feature>
<gene>
    <name evidence="4" type="ORF">CLV32_0456</name>
</gene>
<dbReference type="InterPro" id="IPR007492">
    <property type="entry name" value="LytTR_DNA-bd_dom"/>
</dbReference>
<dbReference type="PANTHER" id="PTHR37299:SF1">
    <property type="entry name" value="STAGE 0 SPORULATION PROTEIN A HOMOLOG"/>
    <property type="match status" value="1"/>
</dbReference>
<dbReference type="InterPro" id="IPR001789">
    <property type="entry name" value="Sig_transdc_resp-reg_receiver"/>
</dbReference>
<evidence type="ECO:0000259" key="3">
    <source>
        <dbReference type="PROSITE" id="PS50930"/>
    </source>
</evidence>
<dbReference type="EMBL" id="SNWM01000001">
    <property type="protein sequence ID" value="TDO24169.1"/>
    <property type="molecule type" value="Genomic_DNA"/>
</dbReference>
<dbReference type="SUPFAM" id="SSF52172">
    <property type="entry name" value="CheY-like"/>
    <property type="match status" value="1"/>
</dbReference>
<proteinExistence type="predicted"/>
<sequence>MIRCIIIDDEPLAQEVLENLISRFPALKLIGKCNNAIAAFEMLHNQAIDLMFLDIKMPGINGLDFISSLKEPPAVIFTTAFAEHAVQGFELDAVDYLLKPISYERFEKSIHKILKIFKPEGEVQKDYTYFKISGRLIKVPHAELMYAQSVKDYIMLCTTTGNYLTHMTMKYLNELLPSPVFLRVHRSYLVNPSHISRFDKNTIQVGAEVIPVGENYRGNMEKIT</sequence>
<dbReference type="Pfam" id="PF00072">
    <property type="entry name" value="Response_reg"/>
    <property type="match status" value="1"/>
</dbReference>
<accession>A0A4R6IPF6</accession>
<keyword evidence="1" id="KW-0597">Phosphoprotein</keyword>
<dbReference type="OrthoDB" id="9787344at2"/>
<keyword evidence="5" id="KW-1185">Reference proteome</keyword>
<dbReference type="GO" id="GO:0000156">
    <property type="term" value="F:phosphorelay response regulator activity"/>
    <property type="evidence" value="ECO:0007669"/>
    <property type="project" value="InterPro"/>
</dbReference>
<dbReference type="SMART" id="SM00448">
    <property type="entry name" value="REC"/>
    <property type="match status" value="1"/>
</dbReference>
<dbReference type="RefSeq" id="WP_133551924.1">
    <property type="nucleotide sequence ID" value="NZ_SNWM01000001.1"/>
</dbReference>
<organism evidence="4 5">
    <name type="scientific">Pedobacter duraquae</name>
    <dbReference type="NCBI Taxonomy" id="425511"/>
    <lineage>
        <taxon>Bacteria</taxon>
        <taxon>Pseudomonadati</taxon>
        <taxon>Bacteroidota</taxon>
        <taxon>Sphingobacteriia</taxon>
        <taxon>Sphingobacteriales</taxon>
        <taxon>Sphingobacteriaceae</taxon>
        <taxon>Pedobacter</taxon>
    </lineage>
</organism>
<protein>
    <submittedName>
        <fullName evidence="4">LytTR family two component transcriptional regulator</fullName>
    </submittedName>
</protein>
<comment type="caution">
    <text evidence="4">The sequence shown here is derived from an EMBL/GenBank/DDBJ whole genome shotgun (WGS) entry which is preliminary data.</text>
</comment>
<dbReference type="SMART" id="SM00850">
    <property type="entry name" value="LytTR"/>
    <property type="match status" value="1"/>
</dbReference>
<name>A0A4R6IPF6_9SPHI</name>
<dbReference type="Proteomes" id="UP000295499">
    <property type="component" value="Unassembled WGS sequence"/>
</dbReference>
<dbReference type="PROSITE" id="PS50110">
    <property type="entry name" value="RESPONSE_REGULATORY"/>
    <property type="match status" value="1"/>
</dbReference>